<comment type="caution">
    <text evidence="5">Lacks conserved residue(s) required for the propagation of feature annotation.</text>
</comment>
<comment type="function">
    <text evidence="5">Part of the twin-arginine translocation (Tat) system that transports large folded proteins containing a characteristic twin-arginine motif in their signal peptide across membranes.</text>
</comment>
<dbReference type="Pfam" id="PF00902">
    <property type="entry name" value="TatC"/>
    <property type="match status" value="1"/>
</dbReference>
<sequence>MNEHLETTTSELTFIEHLRELRSRLLISLLFVLCGTFICYFIAPWIFSLLNAPYYRSFPENSIIGTSPAEAIMLRISVSFFGGALLVSPFIFHQLWLFVAPGLHSSERRLALPFVILSTALFVLGVLFCYLVVLPLAMHFFVQQYKELGLSPQVRMSEHLSLILHLLIAFGLIFEMPVLAIFLAKAKILEYHSMLSWSRHAIVLIFVVAAILTPPDVISQLAMAFPLMGLF</sequence>
<evidence type="ECO:0000313" key="6">
    <source>
        <dbReference type="EMBL" id="NMC61964.1"/>
    </source>
</evidence>
<comment type="subunit">
    <text evidence="5">Forms a complex with TatA.</text>
</comment>
<dbReference type="EMBL" id="JAAZON010000092">
    <property type="protein sequence ID" value="NMC61964.1"/>
    <property type="molecule type" value="Genomic_DNA"/>
</dbReference>
<organism evidence="6 7">
    <name type="scientific">SAR324 cluster bacterium</name>
    <dbReference type="NCBI Taxonomy" id="2024889"/>
    <lineage>
        <taxon>Bacteria</taxon>
        <taxon>Deltaproteobacteria</taxon>
        <taxon>SAR324 cluster</taxon>
    </lineage>
</organism>
<accession>A0A7X9IJD9</accession>
<comment type="similarity">
    <text evidence="5">Belongs to the TatC family.</text>
</comment>
<dbReference type="AlphaFoldDB" id="A0A7X9IJD9"/>
<name>A0A7X9IJD9_9DELT</name>
<feature type="transmembrane region" description="Helical" evidence="5">
    <location>
        <begin position="111"/>
        <end position="142"/>
    </location>
</feature>
<reference evidence="6 7" key="1">
    <citation type="journal article" date="2020" name="Biotechnol. Biofuels">
        <title>New insights from the biogas microbiome by comprehensive genome-resolved metagenomics of nearly 1600 species originating from multiple anaerobic digesters.</title>
        <authorList>
            <person name="Campanaro S."/>
            <person name="Treu L."/>
            <person name="Rodriguez-R L.M."/>
            <person name="Kovalovszki A."/>
            <person name="Ziels R.M."/>
            <person name="Maus I."/>
            <person name="Zhu X."/>
            <person name="Kougias P.G."/>
            <person name="Basile A."/>
            <person name="Luo G."/>
            <person name="Schluter A."/>
            <person name="Konstantinidis K.T."/>
            <person name="Angelidaki I."/>
        </authorList>
    </citation>
    <scope>NUCLEOTIDE SEQUENCE [LARGE SCALE GENOMIC DNA]</scope>
    <source>
        <strain evidence="6">AS27yjCOA_65</strain>
    </source>
</reference>
<keyword evidence="3 5" id="KW-1133">Transmembrane helix</keyword>
<dbReference type="NCBIfam" id="TIGR00945">
    <property type="entry name" value="tatC"/>
    <property type="match status" value="1"/>
</dbReference>
<keyword evidence="2 5" id="KW-0812">Transmembrane</keyword>
<evidence type="ECO:0000256" key="1">
    <source>
        <dbReference type="ARBA" id="ARBA00004141"/>
    </source>
</evidence>
<dbReference type="PRINTS" id="PR01840">
    <property type="entry name" value="TATCFAMILY"/>
</dbReference>
<dbReference type="InterPro" id="IPR002033">
    <property type="entry name" value="TatC"/>
</dbReference>
<dbReference type="PANTHER" id="PTHR30371">
    <property type="entry name" value="SEC-INDEPENDENT PROTEIN TRANSLOCASE PROTEIN TATC"/>
    <property type="match status" value="1"/>
</dbReference>
<keyword evidence="5" id="KW-0813">Transport</keyword>
<evidence type="ECO:0000256" key="5">
    <source>
        <dbReference type="HAMAP-Rule" id="MF_00902"/>
    </source>
</evidence>
<keyword evidence="5" id="KW-0653">Protein transport</keyword>
<dbReference type="GO" id="GO:0033281">
    <property type="term" value="C:TAT protein transport complex"/>
    <property type="evidence" value="ECO:0007669"/>
    <property type="project" value="UniProtKB-UniRule"/>
</dbReference>
<dbReference type="HAMAP" id="MF_00902">
    <property type="entry name" value="TatC"/>
    <property type="match status" value="1"/>
</dbReference>
<feature type="transmembrane region" description="Helical" evidence="5">
    <location>
        <begin position="76"/>
        <end position="99"/>
    </location>
</feature>
<protein>
    <recommendedName>
        <fullName evidence="5">Sec-independent protein translocase protein TatC</fullName>
    </recommendedName>
</protein>
<dbReference type="PANTHER" id="PTHR30371:SF0">
    <property type="entry name" value="SEC-INDEPENDENT PROTEIN TRANSLOCASE PROTEIN TATC, CHLOROPLASTIC-RELATED"/>
    <property type="match status" value="1"/>
</dbReference>
<comment type="caution">
    <text evidence="6">The sequence shown here is derived from an EMBL/GenBank/DDBJ whole genome shotgun (WGS) entry which is preliminary data.</text>
</comment>
<keyword evidence="5" id="KW-1003">Cell membrane</keyword>
<dbReference type="Proteomes" id="UP000524246">
    <property type="component" value="Unassembled WGS sequence"/>
</dbReference>
<feature type="transmembrane region" description="Helical" evidence="5">
    <location>
        <begin position="162"/>
        <end position="183"/>
    </location>
</feature>
<feature type="transmembrane region" description="Helical" evidence="5">
    <location>
        <begin position="203"/>
        <end position="225"/>
    </location>
</feature>
<gene>
    <name evidence="5 6" type="primary">tatC</name>
    <name evidence="6" type="ORF">GYA55_02220</name>
</gene>
<keyword evidence="5" id="KW-0811">Translocation</keyword>
<evidence type="ECO:0000256" key="2">
    <source>
        <dbReference type="ARBA" id="ARBA00022692"/>
    </source>
</evidence>
<dbReference type="GO" id="GO:0043953">
    <property type="term" value="P:protein transport by the Tat complex"/>
    <property type="evidence" value="ECO:0007669"/>
    <property type="project" value="UniProtKB-UniRule"/>
</dbReference>
<feature type="transmembrane region" description="Helical" evidence="5">
    <location>
        <begin position="25"/>
        <end position="47"/>
    </location>
</feature>
<dbReference type="GO" id="GO:0065002">
    <property type="term" value="P:intracellular protein transmembrane transport"/>
    <property type="evidence" value="ECO:0007669"/>
    <property type="project" value="TreeGrafter"/>
</dbReference>
<keyword evidence="4 5" id="KW-0472">Membrane</keyword>
<evidence type="ECO:0000256" key="4">
    <source>
        <dbReference type="ARBA" id="ARBA00023136"/>
    </source>
</evidence>
<evidence type="ECO:0000256" key="3">
    <source>
        <dbReference type="ARBA" id="ARBA00022989"/>
    </source>
</evidence>
<comment type="subcellular location">
    <subcellularLocation>
        <location evidence="5">Cell membrane</location>
        <topology evidence="5">Multi-pass membrane protein</topology>
    </subcellularLocation>
    <subcellularLocation>
        <location evidence="1">Membrane</location>
        <topology evidence="1">Multi-pass membrane protein</topology>
    </subcellularLocation>
</comment>
<evidence type="ECO:0000313" key="7">
    <source>
        <dbReference type="Proteomes" id="UP000524246"/>
    </source>
</evidence>
<dbReference type="GO" id="GO:0009977">
    <property type="term" value="F:proton motive force dependent protein transmembrane transporter activity"/>
    <property type="evidence" value="ECO:0007669"/>
    <property type="project" value="TreeGrafter"/>
</dbReference>
<proteinExistence type="inferred from homology"/>